<sequence length="83" mass="9750">MFFQDKLDLAQFTIWRRFVLTLSLKFDLINSEEFQNVVNNLTVAEVFISLFCFRSLGPFTGAVHYNRVCITFGFSDYSISYKE</sequence>
<comment type="caution">
    <text evidence="1">The sequence shown here is derived from an EMBL/GenBank/DDBJ whole genome shotgun (WGS) entry which is preliminary data.</text>
</comment>
<proteinExistence type="predicted"/>
<evidence type="ECO:0000313" key="2">
    <source>
        <dbReference type="Proteomes" id="UP000784294"/>
    </source>
</evidence>
<dbReference type="AlphaFoldDB" id="A0A3S5AYH2"/>
<reference evidence="1" key="1">
    <citation type="submission" date="2018-11" db="EMBL/GenBank/DDBJ databases">
        <authorList>
            <consortium name="Pathogen Informatics"/>
        </authorList>
    </citation>
    <scope>NUCLEOTIDE SEQUENCE</scope>
</reference>
<evidence type="ECO:0000313" key="1">
    <source>
        <dbReference type="EMBL" id="VEL40852.1"/>
    </source>
</evidence>
<organism evidence="1 2">
    <name type="scientific">Protopolystoma xenopodis</name>
    <dbReference type="NCBI Taxonomy" id="117903"/>
    <lineage>
        <taxon>Eukaryota</taxon>
        <taxon>Metazoa</taxon>
        <taxon>Spiralia</taxon>
        <taxon>Lophotrochozoa</taxon>
        <taxon>Platyhelminthes</taxon>
        <taxon>Monogenea</taxon>
        <taxon>Polyopisthocotylea</taxon>
        <taxon>Polystomatidea</taxon>
        <taxon>Polystomatidae</taxon>
        <taxon>Protopolystoma</taxon>
    </lineage>
</organism>
<dbReference type="Proteomes" id="UP000784294">
    <property type="component" value="Unassembled WGS sequence"/>
</dbReference>
<accession>A0A3S5AYH2</accession>
<keyword evidence="2" id="KW-1185">Reference proteome</keyword>
<dbReference type="EMBL" id="CAAALY010266732">
    <property type="protein sequence ID" value="VEL40852.1"/>
    <property type="molecule type" value="Genomic_DNA"/>
</dbReference>
<name>A0A3S5AYH2_9PLAT</name>
<gene>
    <name evidence="1" type="ORF">PXEA_LOCUS34292</name>
</gene>
<protein>
    <submittedName>
        <fullName evidence="1">Uncharacterized protein</fullName>
    </submittedName>
</protein>